<name>A0ABR6L5W7_9HYPH</name>
<keyword evidence="5" id="KW-1185">Reference proteome</keyword>
<evidence type="ECO:0000256" key="2">
    <source>
        <dbReference type="SAM" id="Phobius"/>
    </source>
</evidence>
<organism evidence="4 5">
    <name type="scientific">Aminobacter niigataensis</name>
    <dbReference type="NCBI Taxonomy" id="83265"/>
    <lineage>
        <taxon>Bacteria</taxon>
        <taxon>Pseudomonadati</taxon>
        <taxon>Pseudomonadota</taxon>
        <taxon>Alphaproteobacteria</taxon>
        <taxon>Hyphomicrobiales</taxon>
        <taxon>Phyllobacteriaceae</taxon>
        <taxon>Aminobacter</taxon>
    </lineage>
</organism>
<dbReference type="Pfam" id="PF13372">
    <property type="entry name" value="Alginate_exp"/>
    <property type="match status" value="1"/>
</dbReference>
<dbReference type="EMBL" id="JACHOT010000004">
    <property type="protein sequence ID" value="MBB4651599.1"/>
    <property type="molecule type" value="Genomic_DNA"/>
</dbReference>
<reference evidence="4 5" key="1">
    <citation type="submission" date="2020-08" db="EMBL/GenBank/DDBJ databases">
        <title>Genomic Encyclopedia of Type Strains, Phase IV (KMG-IV): sequencing the most valuable type-strain genomes for metagenomic binning, comparative biology and taxonomic classification.</title>
        <authorList>
            <person name="Goeker M."/>
        </authorList>
    </citation>
    <scope>NUCLEOTIDE SEQUENCE [LARGE SCALE GENOMIC DNA]</scope>
    <source>
        <strain evidence="4 5">DSM 7050</strain>
    </source>
</reference>
<keyword evidence="2" id="KW-1133">Transmembrane helix</keyword>
<evidence type="ECO:0000313" key="5">
    <source>
        <dbReference type="Proteomes" id="UP000539538"/>
    </source>
</evidence>
<protein>
    <recommendedName>
        <fullName evidence="3">Alginate export domain-containing protein</fullName>
    </recommendedName>
</protein>
<gene>
    <name evidence="4" type="ORF">GGQ99_003366</name>
</gene>
<comment type="caution">
    <text evidence="4">The sequence shown here is derived from an EMBL/GenBank/DDBJ whole genome shotgun (WGS) entry which is preliminary data.</text>
</comment>
<dbReference type="RefSeq" id="WP_246389615.1">
    <property type="nucleotide sequence ID" value="NZ_BAAAVZ010000010.1"/>
</dbReference>
<dbReference type="Proteomes" id="UP000539538">
    <property type="component" value="Unassembled WGS sequence"/>
</dbReference>
<accession>A0ABR6L5W7</accession>
<feature type="transmembrane region" description="Helical" evidence="2">
    <location>
        <begin position="31"/>
        <end position="48"/>
    </location>
</feature>
<sequence length="506" mass="54786">MGARDSDIDPGAAQGQVRPQRLKTRQRKWRILGWAGTAALVSASLLASERALAADDRMLLLDHDGLMIRMHLQAGLNVVTEHNVFWNYSDTFAPSAGFNANPTWLEGYILPGLSFTQDLGGLVAYGKVSAVASGTLGIDAYATGNTGRVTLEEGYLGLRSDEKSDPSFDLSVGPRTFKAGTGMLLANGGSSGFDRGALKLGPRKAWEMASIGSFGFDDFTATAFYLDANELNESDTQTRIVGGDFRYDGESDTFAGMTFGHVLQSDSPYPQAAPGGIGVPTLVANGRDGLNFVNVYGRAMPFGDSFENLFVAGDFAYQWNDRIDMRAWGGRVQVGYTFAEYSWAPTIAYSYQTFSGDDPSTSRLERFDPLYYEGSPSSWSTGSKSSMVFINSNVNAHQLSLRVTPTERDTLTLRYAYISANELRSPIQFGQGTHLEIINGVPNPVAGVSAKHLSDDFFIEYNRVLNPNTYFTAGFSVSFPGPGADSVVSFDAPVWTGAFANVVVNF</sequence>
<feature type="region of interest" description="Disordered" evidence="1">
    <location>
        <begin position="1"/>
        <end position="21"/>
    </location>
</feature>
<dbReference type="InterPro" id="IPR025388">
    <property type="entry name" value="Alginate_export_dom"/>
</dbReference>
<feature type="domain" description="Alginate export" evidence="3">
    <location>
        <begin position="320"/>
        <end position="432"/>
    </location>
</feature>
<evidence type="ECO:0000313" key="4">
    <source>
        <dbReference type="EMBL" id="MBB4651599.1"/>
    </source>
</evidence>
<proteinExistence type="predicted"/>
<keyword evidence="2" id="KW-0472">Membrane</keyword>
<evidence type="ECO:0000256" key="1">
    <source>
        <dbReference type="SAM" id="MobiDB-lite"/>
    </source>
</evidence>
<evidence type="ECO:0000259" key="3">
    <source>
        <dbReference type="Pfam" id="PF13372"/>
    </source>
</evidence>
<keyword evidence="2" id="KW-0812">Transmembrane</keyword>